<gene>
    <name evidence="4" type="ORF">SIL87_08190</name>
</gene>
<dbReference type="PROSITE" id="PS50883">
    <property type="entry name" value="EAL"/>
    <property type="match status" value="1"/>
</dbReference>
<proteinExistence type="predicted"/>
<keyword evidence="5" id="KW-1185">Reference proteome</keyword>
<organism evidence="4 5">
    <name type="scientific">Acidiphilium acidophilum</name>
    <name type="common">Thiobacillus acidophilus</name>
    <dbReference type="NCBI Taxonomy" id="76588"/>
    <lineage>
        <taxon>Bacteria</taxon>
        <taxon>Pseudomonadati</taxon>
        <taxon>Pseudomonadota</taxon>
        <taxon>Alphaproteobacteria</taxon>
        <taxon>Acetobacterales</taxon>
        <taxon>Acidocellaceae</taxon>
        <taxon>Acidiphilium</taxon>
    </lineage>
</organism>
<dbReference type="PROSITE" id="PS50887">
    <property type="entry name" value="GGDEF"/>
    <property type="match status" value="1"/>
</dbReference>
<comment type="caution">
    <text evidence="4">The sequence shown here is derived from an EMBL/GenBank/DDBJ whole genome shotgun (WGS) entry which is preliminary data.</text>
</comment>
<dbReference type="RefSeq" id="WP_319613667.1">
    <property type="nucleotide sequence ID" value="NZ_JAWXYB010000018.1"/>
</dbReference>
<evidence type="ECO:0000313" key="4">
    <source>
        <dbReference type="EMBL" id="MDX5930739.1"/>
    </source>
</evidence>
<dbReference type="CDD" id="cd00130">
    <property type="entry name" value="PAS"/>
    <property type="match status" value="1"/>
</dbReference>
<dbReference type="Proteomes" id="UP001279553">
    <property type="component" value="Unassembled WGS sequence"/>
</dbReference>
<dbReference type="EMBL" id="JAWXYB010000018">
    <property type="protein sequence ID" value="MDX5930739.1"/>
    <property type="molecule type" value="Genomic_DNA"/>
</dbReference>
<dbReference type="SMART" id="SM00267">
    <property type="entry name" value="GGDEF"/>
    <property type="match status" value="1"/>
</dbReference>
<dbReference type="InterPro" id="IPR000160">
    <property type="entry name" value="GGDEF_dom"/>
</dbReference>
<dbReference type="InterPro" id="IPR001633">
    <property type="entry name" value="EAL_dom"/>
</dbReference>
<evidence type="ECO:0000259" key="2">
    <source>
        <dbReference type="PROSITE" id="PS50883"/>
    </source>
</evidence>
<dbReference type="InterPro" id="IPR013655">
    <property type="entry name" value="PAS_fold_3"/>
</dbReference>
<dbReference type="Pfam" id="PF08447">
    <property type="entry name" value="PAS_3"/>
    <property type="match status" value="1"/>
</dbReference>
<feature type="domain" description="GGDEF" evidence="3">
    <location>
        <begin position="227"/>
        <end position="361"/>
    </location>
</feature>
<dbReference type="InterPro" id="IPR035965">
    <property type="entry name" value="PAS-like_dom_sf"/>
</dbReference>
<evidence type="ECO:0000313" key="5">
    <source>
        <dbReference type="Proteomes" id="UP001279553"/>
    </source>
</evidence>
<accession>A0AAW9DQA3</accession>
<dbReference type="NCBIfam" id="TIGR00254">
    <property type="entry name" value="GGDEF"/>
    <property type="match status" value="1"/>
</dbReference>
<dbReference type="SUPFAM" id="SSF141868">
    <property type="entry name" value="EAL domain-like"/>
    <property type="match status" value="1"/>
</dbReference>
<dbReference type="SUPFAM" id="SSF55785">
    <property type="entry name" value="PYP-like sensor domain (PAS domain)"/>
    <property type="match status" value="1"/>
</dbReference>
<dbReference type="CDD" id="cd01949">
    <property type="entry name" value="GGDEF"/>
    <property type="match status" value="1"/>
</dbReference>
<reference evidence="4 5" key="1">
    <citation type="submission" date="2023-11" db="EMBL/GenBank/DDBJ databases">
        <title>MicrobeMod: A computational toolkit for identifying prokaryotic methylation and restriction-modification with nanopore sequencing.</title>
        <authorList>
            <person name="Crits-Christoph A."/>
            <person name="Kang S.C."/>
            <person name="Lee H."/>
            <person name="Ostrov N."/>
        </authorList>
    </citation>
    <scope>NUCLEOTIDE SEQUENCE [LARGE SCALE GENOMIC DNA]</scope>
    <source>
        <strain evidence="4 5">DSMZ 700</strain>
    </source>
</reference>
<protein>
    <submittedName>
        <fullName evidence="4">EAL domain-containing protein</fullName>
    </submittedName>
</protein>
<feature type="domain" description="PAC" evidence="1">
    <location>
        <begin position="143"/>
        <end position="195"/>
    </location>
</feature>
<dbReference type="CDD" id="cd01948">
    <property type="entry name" value="EAL"/>
    <property type="match status" value="1"/>
</dbReference>
<dbReference type="InterPro" id="IPR052155">
    <property type="entry name" value="Biofilm_reg_signaling"/>
</dbReference>
<dbReference type="Gene3D" id="3.30.450.20">
    <property type="entry name" value="PAS domain"/>
    <property type="match status" value="1"/>
</dbReference>
<name>A0AAW9DQA3_ACIAO</name>
<dbReference type="AlphaFoldDB" id="A0AAW9DQA3"/>
<dbReference type="Pfam" id="PF00563">
    <property type="entry name" value="EAL"/>
    <property type="match status" value="1"/>
</dbReference>
<sequence length="649" mass="71182">MPDDQARPPWIDPADIEDICQQFFNLSDRPGAGTIVATSRHPLIQKFALAANFSLDLARRAARTSAESIRELKKIHRIARIASWRVLTAHHDTIWSDEMHEMFGCDPDRFVPGFDAMIHLFAPPDAHDFESAFHDVVARGQGVAIELRGNETNGADRWFWIDMQPEHDSDGEVFAVRGICQDITERKSAFERIRYLSRHDQLTGLSNRAHLGEQLVPILAAAARRRDSVAVLCIDLDGFKSVNDLYGHAAGDDVLREIARRLSRHIRDTDILARSGGDEFVVIQIGGNQPDAATSLARRLLTEASTSVVLGGHAEIALSTSIGIALYPEDGTTPDDLLAHAARALHIVKSDSPNNFARYDSSMERTGQDRRKFEHDLRLALQRDEFSLVYQPILCAHHGAFKGFEALLRWNSPLHGPVPPDIFIGIAEAIGIMGPLGAWVLRTACTEAATWPNPLKIAVNVSPIQIQQGNLAATIADILAETGLAPGRLEIEVTESMLIRHPERALETLRQIKALGVDIAIDDFGTGYSSLATLRAFPFDKLKVDRSFVRDLDEGSESLAIINAILGLGRGLRMPVVVEGVETQTQADILRRCGCDEMQGYLLGRPSAIERFTTITNPNGTLSPPSCILSPPMAHERAGGIAISNAGHS</sequence>
<evidence type="ECO:0000259" key="1">
    <source>
        <dbReference type="PROSITE" id="PS50113"/>
    </source>
</evidence>
<dbReference type="Pfam" id="PF00990">
    <property type="entry name" value="GGDEF"/>
    <property type="match status" value="1"/>
</dbReference>
<dbReference type="InterPro" id="IPR043128">
    <property type="entry name" value="Rev_trsase/Diguanyl_cyclase"/>
</dbReference>
<dbReference type="Gene3D" id="3.20.20.450">
    <property type="entry name" value="EAL domain"/>
    <property type="match status" value="1"/>
</dbReference>
<dbReference type="InterPro" id="IPR000700">
    <property type="entry name" value="PAS-assoc_C"/>
</dbReference>
<dbReference type="PANTHER" id="PTHR44757">
    <property type="entry name" value="DIGUANYLATE CYCLASE DGCP"/>
    <property type="match status" value="1"/>
</dbReference>
<evidence type="ECO:0000259" key="3">
    <source>
        <dbReference type="PROSITE" id="PS50887"/>
    </source>
</evidence>
<dbReference type="SMART" id="SM00052">
    <property type="entry name" value="EAL"/>
    <property type="match status" value="1"/>
</dbReference>
<dbReference type="InterPro" id="IPR035919">
    <property type="entry name" value="EAL_sf"/>
</dbReference>
<dbReference type="PANTHER" id="PTHR44757:SF10">
    <property type="entry name" value="MEMBRANE PROTEIN"/>
    <property type="match status" value="1"/>
</dbReference>
<dbReference type="InterPro" id="IPR029787">
    <property type="entry name" value="Nucleotide_cyclase"/>
</dbReference>
<dbReference type="InterPro" id="IPR000014">
    <property type="entry name" value="PAS"/>
</dbReference>
<dbReference type="Gene3D" id="3.30.70.270">
    <property type="match status" value="1"/>
</dbReference>
<dbReference type="SUPFAM" id="SSF55073">
    <property type="entry name" value="Nucleotide cyclase"/>
    <property type="match status" value="1"/>
</dbReference>
<feature type="domain" description="EAL" evidence="2">
    <location>
        <begin position="370"/>
        <end position="620"/>
    </location>
</feature>
<dbReference type="Gene3D" id="2.10.70.100">
    <property type="match status" value="1"/>
</dbReference>
<dbReference type="PROSITE" id="PS50113">
    <property type="entry name" value="PAC"/>
    <property type="match status" value="1"/>
</dbReference>